<gene>
    <name evidence="1" type="ORF">J2Z37_003263</name>
</gene>
<proteinExistence type="predicted"/>
<comment type="caution">
    <text evidence="1">The sequence shown here is derived from an EMBL/GenBank/DDBJ whole genome shotgun (WGS) entry which is preliminary data.</text>
</comment>
<protein>
    <submittedName>
        <fullName evidence="1">Uncharacterized protein</fullName>
    </submittedName>
</protein>
<keyword evidence="2" id="KW-1185">Reference proteome</keyword>
<dbReference type="Proteomes" id="UP001519343">
    <property type="component" value="Unassembled WGS sequence"/>
</dbReference>
<reference evidence="1 2" key="1">
    <citation type="submission" date="2021-03" db="EMBL/GenBank/DDBJ databases">
        <title>Genomic Encyclopedia of Type Strains, Phase IV (KMG-IV): sequencing the most valuable type-strain genomes for metagenomic binning, comparative biology and taxonomic classification.</title>
        <authorList>
            <person name="Goeker M."/>
        </authorList>
    </citation>
    <scope>NUCLEOTIDE SEQUENCE [LARGE SCALE GENOMIC DNA]</scope>
    <source>
        <strain evidence="1 2">DSM 24738</strain>
    </source>
</reference>
<sequence>MLRENSLLQPVLFSYGNKVCLLCLLTVAEFVNGRSYPLIFGSFGYFHDECAKKLEDHNLLAS</sequence>
<name>A0ABS4GTQ6_9BACL</name>
<dbReference type="EMBL" id="JAGGKT010000010">
    <property type="protein sequence ID" value="MBP1933250.1"/>
    <property type="molecule type" value="Genomic_DNA"/>
</dbReference>
<evidence type="ECO:0000313" key="1">
    <source>
        <dbReference type="EMBL" id="MBP1933250.1"/>
    </source>
</evidence>
<accession>A0ABS4GTQ6</accession>
<dbReference type="RefSeq" id="WP_209811265.1">
    <property type="nucleotide sequence ID" value="NZ_JAGGKT010000010.1"/>
</dbReference>
<organism evidence="1 2">
    <name type="scientific">Ammoniphilus resinae</name>
    <dbReference type="NCBI Taxonomy" id="861532"/>
    <lineage>
        <taxon>Bacteria</taxon>
        <taxon>Bacillati</taxon>
        <taxon>Bacillota</taxon>
        <taxon>Bacilli</taxon>
        <taxon>Bacillales</taxon>
        <taxon>Paenibacillaceae</taxon>
        <taxon>Aneurinibacillus group</taxon>
        <taxon>Ammoniphilus</taxon>
    </lineage>
</organism>
<evidence type="ECO:0000313" key="2">
    <source>
        <dbReference type="Proteomes" id="UP001519343"/>
    </source>
</evidence>